<keyword evidence="3" id="KW-1185">Reference proteome</keyword>
<organism evidence="2 3">
    <name type="scientific">Byssochlamys spectabilis</name>
    <name type="common">Paecilomyces variotii</name>
    <dbReference type="NCBI Taxonomy" id="264951"/>
    <lineage>
        <taxon>Eukaryota</taxon>
        <taxon>Fungi</taxon>
        <taxon>Dikarya</taxon>
        <taxon>Ascomycota</taxon>
        <taxon>Pezizomycotina</taxon>
        <taxon>Eurotiomycetes</taxon>
        <taxon>Eurotiomycetidae</taxon>
        <taxon>Eurotiales</taxon>
        <taxon>Thermoascaceae</taxon>
        <taxon>Paecilomyces</taxon>
    </lineage>
</organism>
<feature type="compositionally biased region" description="Polar residues" evidence="1">
    <location>
        <begin position="180"/>
        <end position="193"/>
    </location>
</feature>
<feature type="region of interest" description="Disordered" evidence="1">
    <location>
        <begin position="180"/>
        <end position="231"/>
    </location>
</feature>
<sequence length="465" mass="50904">MATRSRPHSPYHDRARTGTESLPNLNSPRLTSISDAPDTLPRHLEYPSGWLSSRFGSDPLPPIRPAAVPASVQHPACTHCTMTRKFDDDSNETCDICHRKSAFGWLYVCTEDHDGFIPADNEYSSTLCRESCDSDTAGEISLSPWIKKAIEHGQYTTDQIEILKLQRAKVEEAVSIARNPTPTSSVTHISESSYIEDTDDEAWTETVEDTSQPDTESEPEDSMPGISGPQVDHIRPRAHPVCRLMCCHACRPACRDRSWASLNAVCNETHVKPPPPWDVSNRRVSNTNVVRHLGLDKAESNGPLPSDGSPRSNESLKQNNSHGRGATNTEHTNEKLLAVTPSARGKFEKIRRSTEKKASRQGGRSQIQSTDPVAPGSARRGIDLIRKNRPLRSTSDQQPTASGGEPTDIGHNAELQTGPTSSKSRRPSLDSESDSEVDVPGGVALTEEGVTTEKADLVTDKELDV</sequence>
<name>A0A443HS56_BYSSP</name>
<feature type="region of interest" description="Disordered" evidence="1">
    <location>
        <begin position="293"/>
        <end position="465"/>
    </location>
</feature>
<feature type="compositionally biased region" description="Basic and acidic residues" evidence="1">
    <location>
        <begin position="451"/>
        <end position="465"/>
    </location>
</feature>
<feature type="region of interest" description="Disordered" evidence="1">
    <location>
        <begin position="1"/>
        <end position="39"/>
    </location>
</feature>
<feature type="compositionally biased region" description="Polar residues" evidence="1">
    <location>
        <begin position="391"/>
        <end position="401"/>
    </location>
</feature>
<feature type="compositionally biased region" description="Acidic residues" evidence="1">
    <location>
        <begin position="194"/>
        <end position="208"/>
    </location>
</feature>
<feature type="compositionally biased region" description="Polar residues" evidence="1">
    <location>
        <begin position="362"/>
        <end position="371"/>
    </location>
</feature>
<comment type="caution">
    <text evidence="2">The sequence shown here is derived from an EMBL/GenBank/DDBJ whole genome shotgun (WGS) entry which is preliminary data.</text>
</comment>
<feature type="compositionally biased region" description="Polar residues" evidence="1">
    <location>
        <begin position="309"/>
        <end position="330"/>
    </location>
</feature>
<reference evidence="2 3" key="1">
    <citation type="journal article" date="2018" name="Front. Microbiol.">
        <title>Genomic and genetic insights into a cosmopolitan fungus, Paecilomyces variotii (Eurotiales).</title>
        <authorList>
            <person name="Urquhart A.S."/>
            <person name="Mondo S.J."/>
            <person name="Makela M.R."/>
            <person name="Hane J.K."/>
            <person name="Wiebenga A."/>
            <person name="He G."/>
            <person name="Mihaltcheva S."/>
            <person name="Pangilinan J."/>
            <person name="Lipzen A."/>
            <person name="Barry K."/>
            <person name="de Vries R.P."/>
            <person name="Grigoriev I.V."/>
            <person name="Idnurm A."/>
        </authorList>
    </citation>
    <scope>NUCLEOTIDE SEQUENCE [LARGE SCALE GENOMIC DNA]</scope>
    <source>
        <strain evidence="2 3">CBS 101075</strain>
    </source>
</reference>
<dbReference type="AlphaFoldDB" id="A0A443HS56"/>
<feature type="compositionally biased region" description="Polar residues" evidence="1">
    <location>
        <begin position="18"/>
        <end position="34"/>
    </location>
</feature>
<evidence type="ECO:0000313" key="2">
    <source>
        <dbReference type="EMBL" id="RWQ94662.1"/>
    </source>
</evidence>
<proteinExistence type="predicted"/>
<dbReference type="STRING" id="264951.A0A443HS56"/>
<protein>
    <submittedName>
        <fullName evidence="2">Uncharacterized protein</fullName>
    </submittedName>
</protein>
<dbReference type="Proteomes" id="UP000283841">
    <property type="component" value="Unassembled WGS sequence"/>
</dbReference>
<evidence type="ECO:0000313" key="3">
    <source>
        <dbReference type="Proteomes" id="UP000283841"/>
    </source>
</evidence>
<accession>A0A443HS56</accession>
<dbReference type="EMBL" id="RCNU01000007">
    <property type="protein sequence ID" value="RWQ94662.1"/>
    <property type="molecule type" value="Genomic_DNA"/>
</dbReference>
<dbReference type="VEuPathDB" id="FungiDB:C8Q69DRAFT_445587"/>
<gene>
    <name evidence="2" type="ORF">C8Q69DRAFT_445587</name>
</gene>
<dbReference type="GeneID" id="39598353"/>
<dbReference type="RefSeq" id="XP_028484307.1">
    <property type="nucleotide sequence ID" value="XM_028629076.1"/>
</dbReference>
<evidence type="ECO:0000256" key="1">
    <source>
        <dbReference type="SAM" id="MobiDB-lite"/>
    </source>
</evidence>
<feature type="compositionally biased region" description="Basic and acidic residues" evidence="1">
    <location>
        <begin position="345"/>
        <end position="358"/>
    </location>
</feature>